<sequence length="394" mass="43852">MLLDKTITFANELEEVKKAVYPYFLSVEENNGPLVKMGNKKIIMMGSNNYLGLSTDPRVQQAAQDAISQYGTTNSGSRLMNGHLLLHEELEWRLAQFFEKEACLLFTTGFMSNQGTIVPLIGKEDYIYMDKDNHNSIVQGVLISKGIYYSKKVFRYKHNDMRHLEKLLKQAPRKAGKFIITDGVFSMGGDLASIKEIVSLAKTYQATIMVDDAHGVGVIGEKGQGISHFYGVQDHIDLITGTFSKSLASIGGFVVGAKHVIEYLKHHSPSFMFSASMPASALAATLQALTIIENEPERIVKLQENGQKIRKGLQQLGYDVPNGSTPIIPIYTKDDQKTFTLWKRLLEAGVYTNAVISPAVMPGHQMLRVNVMSTHDPQHINEALCSFEKVISYL</sequence>
<reference evidence="7 8" key="1">
    <citation type="submission" date="2023-06" db="EMBL/GenBank/DDBJ databases">
        <title>Five Gram-positive bacteria isolated from mangrove sediments in Shenzhen, Guangdong, China.</title>
        <authorList>
            <person name="Yu S."/>
            <person name="Zheng W."/>
            <person name="Huang Y."/>
        </authorList>
    </citation>
    <scope>NUCLEOTIDE SEQUENCE [LARGE SCALE GENOMIC DNA]</scope>
    <source>
        <strain evidence="7 8">SaN35-3</strain>
    </source>
</reference>
<keyword evidence="8" id="KW-1185">Reference proteome</keyword>
<keyword evidence="7" id="KW-0032">Aminotransferase</keyword>
<dbReference type="Pfam" id="PF00155">
    <property type="entry name" value="Aminotran_1_2"/>
    <property type="match status" value="1"/>
</dbReference>
<evidence type="ECO:0000256" key="1">
    <source>
        <dbReference type="ARBA" id="ARBA00001933"/>
    </source>
</evidence>
<dbReference type="SUPFAM" id="SSF53383">
    <property type="entry name" value="PLP-dependent transferases"/>
    <property type="match status" value="1"/>
</dbReference>
<dbReference type="Proteomes" id="UP001197974">
    <property type="component" value="Chromosome"/>
</dbReference>
<dbReference type="PANTHER" id="PTHR13693">
    <property type="entry name" value="CLASS II AMINOTRANSFERASE/8-AMINO-7-OXONONANOATE SYNTHASE"/>
    <property type="match status" value="1"/>
</dbReference>
<dbReference type="InterPro" id="IPR015422">
    <property type="entry name" value="PyrdxlP-dep_Trfase_small"/>
</dbReference>
<keyword evidence="4 5" id="KW-0663">Pyridoxal phosphate</keyword>
<protein>
    <submittedName>
        <fullName evidence="7">Aminotransferase class I/II-fold pyridoxal phosphate-dependent enzyme</fullName>
    </submittedName>
</protein>
<evidence type="ECO:0000256" key="2">
    <source>
        <dbReference type="ARBA" id="ARBA00011738"/>
    </source>
</evidence>
<dbReference type="InterPro" id="IPR015421">
    <property type="entry name" value="PyrdxlP-dep_Trfase_major"/>
</dbReference>
<dbReference type="InterPro" id="IPR001917">
    <property type="entry name" value="Aminotrans_II_pyridoxalP_BS"/>
</dbReference>
<comment type="subunit">
    <text evidence="2">Homodimer.</text>
</comment>
<proteinExistence type="inferred from homology"/>
<evidence type="ECO:0000313" key="7">
    <source>
        <dbReference type="EMBL" id="WLR43276.1"/>
    </source>
</evidence>
<evidence type="ECO:0000256" key="5">
    <source>
        <dbReference type="RuleBase" id="RU003693"/>
    </source>
</evidence>
<dbReference type="PROSITE" id="PS00599">
    <property type="entry name" value="AA_TRANSFER_CLASS_2"/>
    <property type="match status" value="1"/>
</dbReference>
<dbReference type="Gene3D" id="3.40.640.10">
    <property type="entry name" value="Type I PLP-dependent aspartate aminotransferase-like (Major domain)"/>
    <property type="match status" value="1"/>
</dbReference>
<comment type="cofactor">
    <cofactor evidence="1 5">
        <name>pyridoxal 5'-phosphate</name>
        <dbReference type="ChEBI" id="CHEBI:597326"/>
    </cofactor>
</comment>
<comment type="similarity">
    <text evidence="5">Belongs to the class-II pyridoxal-phosphate-dependent aminotransferase family.</text>
</comment>
<dbReference type="RefSeq" id="WP_306020030.1">
    <property type="nucleotide sequence ID" value="NZ_CP129013.1"/>
</dbReference>
<evidence type="ECO:0000313" key="8">
    <source>
        <dbReference type="Proteomes" id="UP001197974"/>
    </source>
</evidence>
<dbReference type="InterPro" id="IPR050087">
    <property type="entry name" value="AON_synthase_class-II"/>
</dbReference>
<accession>A0ABY9K051</accession>
<dbReference type="CDD" id="cd06454">
    <property type="entry name" value="KBL_like"/>
    <property type="match status" value="1"/>
</dbReference>
<keyword evidence="3" id="KW-0808">Transferase</keyword>
<dbReference type="GO" id="GO:0008483">
    <property type="term" value="F:transaminase activity"/>
    <property type="evidence" value="ECO:0007669"/>
    <property type="project" value="UniProtKB-KW"/>
</dbReference>
<evidence type="ECO:0000256" key="4">
    <source>
        <dbReference type="ARBA" id="ARBA00022898"/>
    </source>
</evidence>
<dbReference type="EMBL" id="CP129013">
    <property type="protein sequence ID" value="WLR43276.1"/>
    <property type="molecule type" value="Genomic_DNA"/>
</dbReference>
<feature type="domain" description="Aminotransferase class I/classII large" evidence="6">
    <location>
        <begin position="41"/>
        <end position="384"/>
    </location>
</feature>
<evidence type="ECO:0000259" key="6">
    <source>
        <dbReference type="Pfam" id="PF00155"/>
    </source>
</evidence>
<dbReference type="InterPro" id="IPR015424">
    <property type="entry name" value="PyrdxlP-dep_Trfase"/>
</dbReference>
<name>A0ABY9K051_9BACI</name>
<dbReference type="InterPro" id="IPR004839">
    <property type="entry name" value="Aminotransferase_I/II_large"/>
</dbReference>
<evidence type="ECO:0000256" key="3">
    <source>
        <dbReference type="ARBA" id="ARBA00022679"/>
    </source>
</evidence>
<gene>
    <name evidence="7" type="ORF">LC087_03525</name>
</gene>
<dbReference type="Gene3D" id="3.90.1150.10">
    <property type="entry name" value="Aspartate Aminotransferase, domain 1"/>
    <property type="match status" value="1"/>
</dbReference>
<dbReference type="PANTHER" id="PTHR13693:SF3">
    <property type="entry name" value="LD36009P"/>
    <property type="match status" value="1"/>
</dbReference>
<organism evidence="7 8">
    <name type="scientific">Bacillus carboniphilus</name>
    <dbReference type="NCBI Taxonomy" id="86663"/>
    <lineage>
        <taxon>Bacteria</taxon>
        <taxon>Bacillati</taxon>
        <taxon>Bacillota</taxon>
        <taxon>Bacilli</taxon>
        <taxon>Bacillales</taxon>
        <taxon>Bacillaceae</taxon>
        <taxon>Bacillus</taxon>
    </lineage>
</organism>